<organism evidence="1 2">
    <name type="scientific">Tenggerimyces flavus</name>
    <dbReference type="NCBI Taxonomy" id="1708749"/>
    <lineage>
        <taxon>Bacteria</taxon>
        <taxon>Bacillati</taxon>
        <taxon>Actinomycetota</taxon>
        <taxon>Actinomycetes</taxon>
        <taxon>Propionibacteriales</taxon>
        <taxon>Nocardioidaceae</taxon>
        <taxon>Tenggerimyces</taxon>
    </lineage>
</organism>
<dbReference type="Proteomes" id="UP001595699">
    <property type="component" value="Unassembled WGS sequence"/>
</dbReference>
<dbReference type="EMBL" id="JBHRZH010000001">
    <property type="protein sequence ID" value="MFC3759517.1"/>
    <property type="molecule type" value="Genomic_DNA"/>
</dbReference>
<comment type="caution">
    <text evidence="1">The sequence shown here is derived from an EMBL/GenBank/DDBJ whole genome shotgun (WGS) entry which is preliminary data.</text>
</comment>
<evidence type="ECO:0000313" key="2">
    <source>
        <dbReference type="Proteomes" id="UP001595699"/>
    </source>
</evidence>
<protein>
    <submittedName>
        <fullName evidence="1">Uncharacterized protein</fullName>
    </submittedName>
</protein>
<proteinExistence type="predicted"/>
<dbReference type="RefSeq" id="WP_205122102.1">
    <property type="nucleotide sequence ID" value="NZ_JAFBCM010000001.1"/>
</dbReference>
<name>A0ABV7Y3Y8_9ACTN</name>
<accession>A0ABV7Y3Y8</accession>
<dbReference type="Gene3D" id="3.40.50.720">
    <property type="entry name" value="NAD(P)-binding Rossmann-like Domain"/>
    <property type="match status" value="1"/>
</dbReference>
<reference evidence="2" key="1">
    <citation type="journal article" date="2019" name="Int. J. Syst. Evol. Microbiol.">
        <title>The Global Catalogue of Microorganisms (GCM) 10K type strain sequencing project: providing services to taxonomists for standard genome sequencing and annotation.</title>
        <authorList>
            <consortium name="The Broad Institute Genomics Platform"/>
            <consortium name="The Broad Institute Genome Sequencing Center for Infectious Disease"/>
            <person name="Wu L."/>
            <person name="Ma J."/>
        </authorList>
    </citation>
    <scope>NUCLEOTIDE SEQUENCE [LARGE SCALE GENOMIC DNA]</scope>
    <source>
        <strain evidence="2">CGMCC 4.7241</strain>
    </source>
</reference>
<keyword evidence="2" id="KW-1185">Reference proteome</keyword>
<evidence type="ECO:0000313" key="1">
    <source>
        <dbReference type="EMBL" id="MFC3759517.1"/>
    </source>
</evidence>
<gene>
    <name evidence="1" type="ORF">ACFOUW_01580</name>
</gene>
<sequence length="264" mass="28118">MTSSVISPGHHLYAGPDGTWRYAAPGDRFVRVGGPDGLLRDAQQILHGVRDSAGADDQLRRVLDGFRDRGLVAPRNRTLPRTVRTIHVDGDNVVAALVAELLRPHGDVTTGLVDEGVVTHSDVLISCAGWLPDARWVAVDGWCRASGTAWHRLHFEGVSSVLGPMYVPGETASYVEVRGRRLAASGVAAELVAHWVYLDGTDPQPPVPWPDAAGASILAGLMARDVLSYLAGDPVPSTDRQLVVDLATAEISHHPVLPLPAVAV</sequence>